<protein>
    <recommendedName>
        <fullName evidence="2">PepSY domain-containing protein</fullName>
    </recommendedName>
</protein>
<dbReference type="InterPro" id="IPR025711">
    <property type="entry name" value="PepSY"/>
</dbReference>
<gene>
    <name evidence="3" type="ORF">HNP73_000469</name>
</gene>
<feature type="domain" description="PepSY" evidence="2">
    <location>
        <begin position="6"/>
        <end position="79"/>
    </location>
</feature>
<name>A0A840SK71_9RHOB</name>
<organism evidence="3 4">
    <name type="scientific">Amaricoccus macauensis</name>
    <dbReference type="NCBI Taxonomy" id="57001"/>
    <lineage>
        <taxon>Bacteria</taxon>
        <taxon>Pseudomonadati</taxon>
        <taxon>Pseudomonadota</taxon>
        <taxon>Alphaproteobacteria</taxon>
        <taxon>Rhodobacterales</taxon>
        <taxon>Paracoccaceae</taxon>
        <taxon>Amaricoccus</taxon>
    </lineage>
</organism>
<sequence>MKTFALTFLALGMAAVPALADPSCKGVEATMPMWQVAKGFEEAGGKIREMKVSDGCYEIYGTNGETKLEIYYNPATGAELQREES</sequence>
<dbReference type="EMBL" id="JACHFM010000001">
    <property type="protein sequence ID" value="MBB5220548.1"/>
    <property type="molecule type" value="Genomic_DNA"/>
</dbReference>
<evidence type="ECO:0000313" key="3">
    <source>
        <dbReference type="EMBL" id="MBB5220548.1"/>
    </source>
</evidence>
<feature type="signal peptide" evidence="1">
    <location>
        <begin position="1"/>
        <end position="20"/>
    </location>
</feature>
<evidence type="ECO:0000313" key="4">
    <source>
        <dbReference type="Proteomes" id="UP000549457"/>
    </source>
</evidence>
<comment type="caution">
    <text evidence="3">The sequence shown here is derived from an EMBL/GenBank/DDBJ whole genome shotgun (WGS) entry which is preliminary data.</text>
</comment>
<keyword evidence="4" id="KW-1185">Reference proteome</keyword>
<keyword evidence="1" id="KW-0732">Signal</keyword>
<evidence type="ECO:0000259" key="2">
    <source>
        <dbReference type="Pfam" id="PF13670"/>
    </source>
</evidence>
<proteinExistence type="predicted"/>
<evidence type="ECO:0000256" key="1">
    <source>
        <dbReference type="SAM" id="SignalP"/>
    </source>
</evidence>
<feature type="chain" id="PRO_5032458606" description="PepSY domain-containing protein" evidence="1">
    <location>
        <begin position="21"/>
        <end position="85"/>
    </location>
</feature>
<dbReference type="Pfam" id="PF13670">
    <property type="entry name" value="PepSY_2"/>
    <property type="match status" value="1"/>
</dbReference>
<dbReference type="AlphaFoldDB" id="A0A840SK71"/>
<reference evidence="3 4" key="1">
    <citation type="submission" date="2020-08" db="EMBL/GenBank/DDBJ databases">
        <title>Genomic Encyclopedia of Type Strains, Phase IV (KMG-IV): sequencing the most valuable type-strain genomes for metagenomic binning, comparative biology and taxonomic classification.</title>
        <authorList>
            <person name="Goeker M."/>
        </authorList>
    </citation>
    <scope>NUCLEOTIDE SEQUENCE [LARGE SCALE GENOMIC DNA]</scope>
    <source>
        <strain evidence="3 4">DSM 101730</strain>
    </source>
</reference>
<dbReference type="Proteomes" id="UP000549457">
    <property type="component" value="Unassembled WGS sequence"/>
</dbReference>
<accession>A0A840SK71</accession>
<dbReference type="RefSeq" id="WP_184146722.1">
    <property type="nucleotide sequence ID" value="NZ_JACHFM010000001.1"/>
</dbReference>